<gene>
    <name evidence="5" type="ORF">LCGC14_2912790</name>
</gene>
<feature type="non-terminal residue" evidence="5">
    <location>
        <position position="219"/>
    </location>
</feature>
<dbReference type="PANTHER" id="PTHR43884:SF20">
    <property type="entry name" value="ACYL-COA DEHYDROGENASE FADE28"/>
    <property type="match status" value="1"/>
</dbReference>
<proteinExistence type="predicted"/>
<dbReference type="Gene3D" id="1.10.540.10">
    <property type="entry name" value="Acyl-CoA dehydrogenase/oxidase, N-terminal domain"/>
    <property type="match status" value="1"/>
</dbReference>
<dbReference type="AlphaFoldDB" id="A0A0F9AHB3"/>
<dbReference type="InterPro" id="IPR037069">
    <property type="entry name" value="AcylCoA_DH/ox_N_sf"/>
</dbReference>
<dbReference type="GO" id="GO:0050660">
    <property type="term" value="F:flavin adenine dinucleotide binding"/>
    <property type="evidence" value="ECO:0007669"/>
    <property type="project" value="InterPro"/>
</dbReference>
<reference evidence="5" key="1">
    <citation type="journal article" date="2015" name="Nature">
        <title>Complex archaea that bridge the gap between prokaryotes and eukaryotes.</title>
        <authorList>
            <person name="Spang A."/>
            <person name="Saw J.H."/>
            <person name="Jorgensen S.L."/>
            <person name="Zaremba-Niedzwiedzka K."/>
            <person name="Martijn J."/>
            <person name="Lind A.E."/>
            <person name="van Eijk R."/>
            <person name="Schleper C."/>
            <person name="Guy L."/>
            <person name="Ettema T.J."/>
        </authorList>
    </citation>
    <scope>NUCLEOTIDE SEQUENCE</scope>
</reference>
<organism evidence="5">
    <name type="scientific">marine sediment metagenome</name>
    <dbReference type="NCBI Taxonomy" id="412755"/>
    <lineage>
        <taxon>unclassified sequences</taxon>
        <taxon>metagenomes</taxon>
        <taxon>ecological metagenomes</taxon>
    </lineage>
</organism>
<keyword evidence="2" id="KW-0274">FAD</keyword>
<accession>A0A0F9AHB3</accession>
<dbReference type="EMBL" id="LAZR01057682">
    <property type="protein sequence ID" value="KKK71551.1"/>
    <property type="molecule type" value="Genomic_DNA"/>
</dbReference>
<protein>
    <recommendedName>
        <fullName evidence="4">Acyl-CoA dehydrogenase/oxidase N-terminal domain-containing protein</fullName>
    </recommendedName>
</protein>
<evidence type="ECO:0000313" key="5">
    <source>
        <dbReference type="EMBL" id="KKK71551.1"/>
    </source>
</evidence>
<dbReference type="Gene3D" id="2.40.110.10">
    <property type="entry name" value="Butyryl-CoA Dehydrogenase, subunit A, domain 2"/>
    <property type="match status" value="1"/>
</dbReference>
<dbReference type="InterPro" id="IPR009100">
    <property type="entry name" value="AcylCoA_DH/oxidase_NM_dom_sf"/>
</dbReference>
<sequence>MNFDLTDEQRMLQEAARELLSSRLSSDRIRELAESEHALADDLWRETSEMGWHGIVVSEQSSGQGLGTVELSVLMEQLGYALAPGPFFSNALAALALEAAATDEQRERYLAPLAVGEKRGTLALWDRGGGWTPDDIRLEPERANGGYVLRGEKLFVFDAAVADFLIVGATEGRRFIVDRQSDGVEIVPTPALDATRKQYAVKLDGVKVADDAALETDGA</sequence>
<dbReference type="SUPFAM" id="SSF56645">
    <property type="entry name" value="Acyl-CoA dehydrogenase NM domain-like"/>
    <property type="match status" value="1"/>
</dbReference>
<dbReference type="GO" id="GO:0003995">
    <property type="term" value="F:acyl-CoA dehydrogenase activity"/>
    <property type="evidence" value="ECO:0007669"/>
    <property type="project" value="TreeGrafter"/>
</dbReference>
<name>A0A0F9AHB3_9ZZZZ</name>
<dbReference type="InterPro" id="IPR013786">
    <property type="entry name" value="AcylCoA_DH/ox_N"/>
</dbReference>
<evidence type="ECO:0000256" key="2">
    <source>
        <dbReference type="ARBA" id="ARBA00022827"/>
    </source>
</evidence>
<dbReference type="PANTHER" id="PTHR43884">
    <property type="entry name" value="ACYL-COA DEHYDROGENASE"/>
    <property type="match status" value="1"/>
</dbReference>
<evidence type="ECO:0000259" key="4">
    <source>
        <dbReference type="Pfam" id="PF02771"/>
    </source>
</evidence>
<dbReference type="Pfam" id="PF02771">
    <property type="entry name" value="Acyl-CoA_dh_N"/>
    <property type="match status" value="1"/>
</dbReference>
<feature type="domain" description="Acyl-CoA dehydrogenase/oxidase N-terminal" evidence="4">
    <location>
        <begin position="6"/>
        <end position="117"/>
    </location>
</feature>
<dbReference type="InterPro" id="IPR046373">
    <property type="entry name" value="Acyl-CoA_Oxase/DH_mid-dom_sf"/>
</dbReference>
<comment type="caution">
    <text evidence="5">The sequence shown here is derived from an EMBL/GenBank/DDBJ whole genome shotgun (WGS) entry which is preliminary data.</text>
</comment>
<keyword evidence="3" id="KW-0560">Oxidoreductase</keyword>
<evidence type="ECO:0000256" key="1">
    <source>
        <dbReference type="ARBA" id="ARBA00022630"/>
    </source>
</evidence>
<keyword evidence="1" id="KW-0285">Flavoprotein</keyword>
<evidence type="ECO:0000256" key="3">
    <source>
        <dbReference type="ARBA" id="ARBA00023002"/>
    </source>
</evidence>